<dbReference type="OrthoDB" id="6402862at2"/>
<dbReference type="PATRIC" id="fig|693.5.peg.3359"/>
<keyword evidence="8" id="KW-1185">Reference proteome</keyword>
<name>A0A0M0HK97_VIBNE</name>
<evidence type="ECO:0000256" key="1">
    <source>
        <dbReference type="ARBA" id="ARBA00004141"/>
    </source>
</evidence>
<proteinExistence type="predicted"/>
<evidence type="ECO:0000256" key="5">
    <source>
        <dbReference type="SAM" id="Phobius"/>
    </source>
</evidence>
<evidence type="ECO:0000313" key="7">
    <source>
        <dbReference type="EMBL" id="KOO02198.1"/>
    </source>
</evidence>
<evidence type="ECO:0000256" key="4">
    <source>
        <dbReference type="ARBA" id="ARBA00023136"/>
    </source>
</evidence>
<feature type="transmembrane region" description="Helical" evidence="5">
    <location>
        <begin position="12"/>
        <end position="34"/>
    </location>
</feature>
<evidence type="ECO:0000256" key="3">
    <source>
        <dbReference type="ARBA" id="ARBA00022989"/>
    </source>
</evidence>
<comment type="caution">
    <text evidence="7">The sequence shown here is derived from an EMBL/GenBank/DDBJ whole genome shotgun (WGS) entry which is preliminary data.</text>
</comment>
<dbReference type="RefSeq" id="WP_053396918.1">
    <property type="nucleotide sequence ID" value="NZ_CANLZT010000020.1"/>
</dbReference>
<dbReference type="STRING" id="693.AKJ17_16500"/>
<feature type="domain" description="NfeD-like C-terminal" evidence="6">
    <location>
        <begin position="93"/>
        <end position="147"/>
    </location>
</feature>
<reference evidence="7" key="1">
    <citation type="submission" date="2015-08" db="EMBL/GenBank/DDBJ databases">
        <title>Complete DNA Sequence of Pseudomonas syringae pv. actinidiae, the Causal Agent of Kiwifruit Canker Disease.</title>
        <authorList>
            <person name="Rikkerink E.H.A."/>
            <person name="Fineran P.C."/>
        </authorList>
    </citation>
    <scope>NUCLEOTIDE SEQUENCE</scope>
    <source>
        <strain evidence="7">DSM 19584</strain>
    </source>
</reference>
<dbReference type="PANTHER" id="PTHR33507:SF3">
    <property type="entry name" value="INNER MEMBRANE PROTEIN YBBJ"/>
    <property type="match status" value="1"/>
</dbReference>
<protein>
    <recommendedName>
        <fullName evidence="6">NfeD-like C-terminal domain-containing protein</fullName>
    </recommendedName>
</protein>
<keyword evidence="3 5" id="KW-1133">Transmembrane helix</keyword>
<sequence length="150" mass="16769">MVELLDSINYWHWLALGLLLLAAELLGAAGYLLWLGLSALLVGILLAVVPLSWQLQWTSFGSFSLITTWLWWRRQLTHDKQSDDQRDLNQKQKQLVGQVIKLDEDFPAGKGRVKVGDTTWTAKSETLLTAGTLVEVIAVDGIILTIEAKK</sequence>
<dbReference type="GO" id="GO:0005886">
    <property type="term" value="C:plasma membrane"/>
    <property type="evidence" value="ECO:0007669"/>
    <property type="project" value="TreeGrafter"/>
</dbReference>
<evidence type="ECO:0000313" key="8">
    <source>
        <dbReference type="Proteomes" id="UP000037515"/>
    </source>
</evidence>
<organism evidence="7 8">
    <name type="scientific">Vibrio nereis</name>
    <dbReference type="NCBI Taxonomy" id="693"/>
    <lineage>
        <taxon>Bacteria</taxon>
        <taxon>Pseudomonadati</taxon>
        <taxon>Pseudomonadota</taxon>
        <taxon>Gammaproteobacteria</taxon>
        <taxon>Vibrionales</taxon>
        <taxon>Vibrionaceae</taxon>
        <taxon>Vibrio</taxon>
    </lineage>
</organism>
<dbReference type="SUPFAM" id="SSF141322">
    <property type="entry name" value="NfeD domain-like"/>
    <property type="match status" value="1"/>
</dbReference>
<accession>A0A0M0HK97</accession>
<comment type="subcellular location">
    <subcellularLocation>
        <location evidence="1">Membrane</location>
        <topology evidence="1">Multi-pass membrane protein</topology>
    </subcellularLocation>
</comment>
<dbReference type="PANTHER" id="PTHR33507">
    <property type="entry name" value="INNER MEMBRANE PROTEIN YBBJ"/>
    <property type="match status" value="1"/>
</dbReference>
<keyword evidence="2 5" id="KW-0812">Transmembrane</keyword>
<dbReference type="Proteomes" id="UP000037515">
    <property type="component" value="Unassembled WGS sequence"/>
</dbReference>
<dbReference type="Pfam" id="PF01957">
    <property type="entry name" value="NfeD"/>
    <property type="match status" value="1"/>
</dbReference>
<feature type="transmembrane region" description="Helical" evidence="5">
    <location>
        <begin position="54"/>
        <end position="72"/>
    </location>
</feature>
<gene>
    <name evidence="7" type="ORF">AKJ17_16500</name>
</gene>
<dbReference type="InterPro" id="IPR002810">
    <property type="entry name" value="NfeD-like_C"/>
</dbReference>
<keyword evidence="4 5" id="KW-0472">Membrane</keyword>
<dbReference type="EMBL" id="LHPJ01000019">
    <property type="protein sequence ID" value="KOO02198.1"/>
    <property type="molecule type" value="Genomic_DNA"/>
</dbReference>
<dbReference type="AlphaFoldDB" id="A0A0M0HK97"/>
<evidence type="ECO:0000256" key="2">
    <source>
        <dbReference type="ARBA" id="ARBA00022692"/>
    </source>
</evidence>
<dbReference type="Gene3D" id="2.40.50.140">
    <property type="entry name" value="Nucleic acid-binding proteins"/>
    <property type="match status" value="1"/>
</dbReference>
<dbReference type="InterPro" id="IPR052165">
    <property type="entry name" value="Membrane_assoc_protease"/>
</dbReference>
<dbReference type="InterPro" id="IPR012340">
    <property type="entry name" value="NA-bd_OB-fold"/>
</dbReference>
<evidence type="ECO:0000259" key="6">
    <source>
        <dbReference type="Pfam" id="PF01957"/>
    </source>
</evidence>